<dbReference type="InterPro" id="IPR029005">
    <property type="entry name" value="LIM-bd/SEUSS"/>
</dbReference>
<dbReference type="Proteomes" id="UP000006911">
    <property type="component" value="Unassembled WGS sequence"/>
</dbReference>
<feature type="compositionally biased region" description="Low complexity" evidence="1">
    <location>
        <begin position="12"/>
        <end position="53"/>
    </location>
</feature>
<dbReference type="GeneID" id="9187272"/>
<proteinExistence type="predicted"/>
<feature type="compositionally biased region" description="Low complexity" evidence="1">
    <location>
        <begin position="448"/>
        <end position="472"/>
    </location>
</feature>
<feature type="region of interest" description="Disordered" evidence="1">
    <location>
        <begin position="366"/>
        <end position="395"/>
    </location>
</feature>
<dbReference type="RefSeq" id="XP_002839949.1">
    <property type="nucleotide sequence ID" value="XM_002839903.1"/>
</dbReference>
<dbReference type="OMA" id="AHLFQQP"/>
<dbReference type="PANTHER" id="PTHR10378">
    <property type="entry name" value="LIM DOMAIN-BINDING PROTEIN"/>
    <property type="match status" value="1"/>
</dbReference>
<feature type="region of interest" description="Disordered" evidence="1">
    <location>
        <begin position="1"/>
        <end position="53"/>
    </location>
</feature>
<feature type="region of interest" description="Disordered" evidence="1">
    <location>
        <begin position="446"/>
        <end position="472"/>
    </location>
</feature>
<name>D5GHZ7_TUBMM</name>
<accession>D5GHZ7</accession>
<protein>
    <submittedName>
        <fullName evidence="2">(Perigord truffle) hypothetical protein</fullName>
    </submittedName>
</protein>
<keyword evidence="3" id="KW-1185">Reference proteome</keyword>
<dbReference type="EMBL" id="FN430322">
    <property type="protein sequence ID" value="CAZ84140.1"/>
    <property type="molecule type" value="Genomic_DNA"/>
</dbReference>
<feature type="compositionally biased region" description="Basic residues" evidence="1">
    <location>
        <begin position="631"/>
        <end position="641"/>
    </location>
</feature>
<feature type="region of interest" description="Disordered" evidence="1">
    <location>
        <begin position="490"/>
        <end position="641"/>
    </location>
</feature>
<sequence length="641" mass="69388">MTTSASYSHPNQLQQHPGVQQGPQQHIQGHPGQPAHAAMQHLHPQQAQAQAAQAAAYQQQQQLVLAGMHPQMAQIQQQLRRQQQQQQQAHLMNGMGAPGGMVFQNNGNPQVRTGMPNGMYQGGPGGIPGANMGGYGAGNPHMRGNVNLPPHVQQLHAHHQQQQQQQMAVAAQQIALNQANAANAQTPMAMPPQPPIPMQAAQQAAMAAAQARQTPKTLLGHSVLGLYRFSGHLSAFDASKESNDIDRWRRFVAEFYAPSGVMRQRLWHNNTRETKQFEVTTQVLARYYFVLFGSGVQNIQIVLENVREKELANQCHIVECPKTSFIYWFGNGLHLVARGGLRATFNASSKMEELDFQVEEHSEYVPRNFGQDSPDIMKSSPGSKSLGKRPSQQGHASENIVNNYGVPHAVLQCLEISETMSQMRDLFNYSHLNPALAPRQALQSYVSQQQQQQHAQQQQHLANQHAQQQQQQQQQQAQAAVMAATAPGLQVQQGHPGGHAGPGMLQHPGQHLGVPGGVPVGMNSPSADGMRMGVPPSPHMGGGGGPGTTPSPAQNHIQAPGLVQQHSQQAHPTSNPSSQTSTTVVSANTSPNTNKRRRASTTSNVKNEGDDESGVNGAQNNKIKQSPRVGGNKRVKGNNAT</sequence>
<gene>
    <name evidence="2" type="ORF">GSTUM_00008208001</name>
</gene>
<dbReference type="AlphaFoldDB" id="D5GHZ7"/>
<feature type="compositionally biased region" description="Polar residues" evidence="1">
    <location>
        <begin position="1"/>
        <end position="11"/>
    </location>
</feature>
<dbReference type="Pfam" id="PF01803">
    <property type="entry name" value="LIM_bind"/>
    <property type="match status" value="1"/>
</dbReference>
<dbReference type="HOGENOM" id="CLU_009804_0_0_1"/>
<dbReference type="InParanoid" id="D5GHZ7"/>
<organism evidence="2 3">
    <name type="scientific">Tuber melanosporum (strain Mel28)</name>
    <name type="common">Perigord black truffle</name>
    <dbReference type="NCBI Taxonomy" id="656061"/>
    <lineage>
        <taxon>Eukaryota</taxon>
        <taxon>Fungi</taxon>
        <taxon>Dikarya</taxon>
        <taxon>Ascomycota</taxon>
        <taxon>Pezizomycotina</taxon>
        <taxon>Pezizomycetes</taxon>
        <taxon>Pezizales</taxon>
        <taxon>Tuberaceae</taxon>
        <taxon>Tuber</taxon>
    </lineage>
</organism>
<evidence type="ECO:0000313" key="3">
    <source>
        <dbReference type="Proteomes" id="UP000006911"/>
    </source>
</evidence>
<evidence type="ECO:0000313" key="2">
    <source>
        <dbReference type="EMBL" id="CAZ84140.1"/>
    </source>
</evidence>
<reference evidence="2 3" key="1">
    <citation type="journal article" date="2010" name="Nature">
        <title>Perigord black truffle genome uncovers evolutionary origins and mechanisms of symbiosis.</title>
        <authorList>
            <person name="Martin F."/>
            <person name="Kohler A."/>
            <person name="Murat C."/>
            <person name="Balestrini R."/>
            <person name="Coutinho P.M."/>
            <person name="Jaillon O."/>
            <person name="Montanini B."/>
            <person name="Morin E."/>
            <person name="Noel B."/>
            <person name="Percudani R."/>
            <person name="Porcel B."/>
            <person name="Rubini A."/>
            <person name="Amicucci A."/>
            <person name="Amselem J."/>
            <person name="Anthouard V."/>
            <person name="Arcioni S."/>
            <person name="Artiguenave F."/>
            <person name="Aury J.M."/>
            <person name="Ballario P."/>
            <person name="Bolchi A."/>
            <person name="Brenna A."/>
            <person name="Brun A."/>
            <person name="Buee M."/>
            <person name="Cantarel B."/>
            <person name="Chevalier G."/>
            <person name="Couloux A."/>
            <person name="Da Silva C."/>
            <person name="Denoeud F."/>
            <person name="Duplessis S."/>
            <person name="Ghignone S."/>
            <person name="Hilselberger B."/>
            <person name="Iotti M."/>
            <person name="Marcais B."/>
            <person name="Mello A."/>
            <person name="Miranda M."/>
            <person name="Pacioni G."/>
            <person name="Quesneville H."/>
            <person name="Riccioni C."/>
            <person name="Ruotolo R."/>
            <person name="Splivallo R."/>
            <person name="Stocchi V."/>
            <person name="Tisserant E."/>
            <person name="Viscomi A.R."/>
            <person name="Zambonelli A."/>
            <person name="Zampieri E."/>
            <person name="Henrissat B."/>
            <person name="Lebrun M.H."/>
            <person name="Paolocci F."/>
            <person name="Bonfante P."/>
            <person name="Ottonello S."/>
            <person name="Wincker P."/>
        </authorList>
    </citation>
    <scope>NUCLEOTIDE SEQUENCE [LARGE SCALE GENOMIC DNA]</scope>
    <source>
        <strain evidence="2 3">Mel28</strain>
    </source>
</reference>
<dbReference type="KEGG" id="tml:GSTUM_00008208001"/>
<feature type="compositionally biased region" description="Low complexity" evidence="1">
    <location>
        <begin position="572"/>
        <end position="593"/>
    </location>
</feature>
<evidence type="ECO:0000256" key="1">
    <source>
        <dbReference type="SAM" id="MobiDB-lite"/>
    </source>
</evidence>
<dbReference type="eggNOG" id="ENOG502R4RR">
    <property type="taxonomic scope" value="Eukaryota"/>
</dbReference>